<protein>
    <submittedName>
        <fullName evidence="2">Uncharacterized protein</fullName>
    </submittedName>
</protein>
<dbReference type="AlphaFoldDB" id="A0A6C0KF55"/>
<dbReference type="EMBL" id="MN740847">
    <property type="protein sequence ID" value="QHU14874.1"/>
    <property type="molecule type" value="Genomic_DNA"/>
</dbReference>
<reference evidence="2" key="1">
    <citation type="journal article" date="2020" name="Nature">
        <title>Giant virus diversity and host interactions through global metagenomics.</title>
        <authorList>
            <person name="Schulz F."/>
            <person name="Roux S."/>
            <person name="Paez-Espino D."/>
            <person name="Jungbluth S."/>
            <person name="Walsh D.A."/>
            <person name="Denef V.J."/>
            <person name="McMahon K.D."/>
            <person name="Konstantinidis K.T."/>
            <person name="Eloe-Fadrosh E.A."/>
            <person name="Kyrpides N.C."/>
            <person name="Woyke T."/>
        </authorList>
    </citation>
    <scope>NUCLEOTIDE SEQUENCE</scope>
    <source>
        <strain evidence="2">GVMAG-S-1102244-55</strain>
    </source>
</reference>
<proteinExistence type="predicted"/>
<accession>A0A6C0KF55</accession>
<keyword evidence="1" id="KW-0472">Membrane</keyword>
<feature type="transmembrane region" description="Helical" evidence="1">
    <location>
        <begin position="6"/>
        <end position="28"/>
    </location>
</feature>
<evidence type="ECO:0000256" key="1">
    <source>
        <dbReference type="SAM" id="Phobius"/>
    </source>
</evidence>
<name>A0A6C0KF55_9ZZZZ</name>
<organism evidence="2">
    <name type="scientific">viral metagenome</name>
    <dbReference type="NCBI Taxonomy" id="1070528"/>
    <lineage>
        <taxon>unclassified sequences</taxon>
        <taxon>metagenomes</taxon>
        <taxon>organismal metagenomes</taxon>
    </lineage>
</organism>
<keyword evidence="1" id="KW-1133">Transmembrane helix</keyword>
<sequence length="227" mass="26951">MSFGYLIEIFGGTGAVVLGVGTCIWGFLKRYELKYDYEEEEKRDSIEVLNEEWETPGENFSIEEDFGSNWNRLKFAKRENGNWKVNINKKEGNVYIYTKKDKLPPKCNNGSHYLRINIKNVKKNMKVKFQQKFFDISYNQIKDTNYKFIKKDGEHIFEPECIIDLQNSNKDTVKLEQVGVYISGEHQDIKDIIINEAFYGEKWSFCKLCCCRRHCKTILYRRKPRED</sequence>
<keyword evidence="1" id="KW-0812">Transmembrane</keyword>
<evidence type="ECO:0000313" key="2">
    <source>
        <dbReference type="EMBL" id="QHU14874.1"/>
    </source>
</evidence>